<evidence type="ECO:0000313" key="1">
    <source>
        <dbReference type="EMBL" id="HFK20008.1"/>
    </source>
</evidence>
<dbReference type="EMBL" id="DSTX01000002">
    <property type="protein sequence ID" value="HFK20008.1"/>
    <property type="molecule type" value="Genomic_DNA"/>
</dbReference>
<protein>
    <recommendedName>
        <fullName evidence="2">Galactose-1-phosphate uridylyltransferase</fullName>
    </recommendedName>
</protein>
<dbReference type="AlphaFoldDB" id="A0A7C3F161"/>
<organism evidence="1">
    <name type="scientific">Candidatus Methanomethylicus mesodigestus</name>
    <dbReference type="NCBI Taxonomy" id="1867258"/>
    <lineage>
        <taxon>Archaea</taxon>
        <taxon>Thermoproteota</taxon>
        <taxon>Methanosuratincolia</taxon>
        <taxon>Candidatus Methanomethylicales</taxon>
        <taxon>Candidatus Methanomethylicaceae</taxon>
        <taxon>Candidatus Methanomethylicus</taxon>
    </lineage>
</organism>
<dbReference type="Gene3D" id="3.30.428.10">
    <property type="entry name" value="HIT-like"/>
    <property type="match status" value="2"/>
</dbReference>
<dbReference type="SUPFAM" id="SSF54197">
    <property type="entry name" value="HIT-like"/>
    <property type="match status" value="2"/>
</dbReference>
<gene>
    <name evidence="1" type="ORF">ENS19_01865</name>
</gene>
<dbReference type="InterPro" id="IPR053177">
    <property type="entry name" value="ADP-glucose_phosphorylase"/>
</dbReference>
<sequence>MMRPLGGSGGGHVESSAEIEVRVDPLTGHRCRINQSRDQRPKQPLAVETTKGGAPCPFCPENLERSTPEFRPGLFAEKRIRYGGAVLFPNLFPLSEMHGVCVFTPVHKVDLDEFTAKEIFDGIKCCIEFISRCRTLGVINHLIGWNHLSQAGASMLHPHFQAIASRHPFSSILKLVELSRSYHASTKSSYWEVLVREERGSSRMIGTTGGFNWLAPWSPTGSYEVMGVCSSPKSSITELGDAEVMALAEGILKVINGYWAAGAISLNMAIFSSACEGEYFRVHARLMARPIGSISDRAFLELYGNEVGISVPPERYAGWIREKF</sequence>
<reference evidence="1" key="1">
    <citation type="journal article" date="2020" name="mSystems">
        <title>Genome- and Community-Level Interaction Insights into Carbon Utilization and Element Cycling Functions of Hydrothermarchaeota in Hydrothermal Sediment.</title>
        <authorList>
            <person name="Zhou Z."/>
            <person name="Liu Y."/>
            <person name="Xu W."/>
            <person name="Pan J."/>
            <person name="Luo Z.H."/>
            <person name="Li M."/>
        </authorList>
    </citation>
    <scope>NUCLEOTIDE SEQUENCE [LARGE SCALE GENOMIC DNA]</scope>
    <source>
        <strain evidence="1">SpSt-468</strain>
    </source>
</reference>
<proteinExistence type="predicted"/>
<name>A0A7C3F161_9CREN</name>
<dbReference type="InterPro" id="IPR036265">
    <property type="entry name" value="HIT-like_sf"/>
</dbReference>
<evidence type="ECO:0008006" key="2">
    <source>
        <dbReference type="Google" id="ProtNLM"/>
    </source>
</evidence>
<comment type="caution">
    <text evidence="1">The sequence shown here is derived from an EMBL/GenBank/DDBJ whole genome shotgun (WGS) entry which is preliminary data.</text>
</comment>
<dbReference type="PANTHER" id="PTHR42763">
    <property type="entry name" value="ADP-GLUCOSE PHOSPHORYLASE"/>
    <property type="match status" value="1"/>
</dbReference>
<accession>A0A7C3F161</accession>
<dbReference type="PANTHER" id="PTHR42763:SF2">
    <property type="entry name" value="ADP-GLUCOSE PHOSPHORYLASE"/>
    <property type="match status" value="1"/>
</dbReference>